<name>A0AAD6J5J9_DREDA</name>
<comment type="caution">
    <text evidence="4">The sequence shown here is derived from an EMBL/GenBank/DDBJ whole genome shotgun (WGS) entry which is preliminary data.</text>
</comment>
<dbReference type="InterPro" id="IPR029058">
    <property type="entry name" value="AB_hydrolase_fold"/>
</dbReference>
<sequence length="570" mass="63565">MAENFKEPETGGPIQPDVQAPSPAATTPLDALRIRRKEYQKYQQEIQERALGGKLNFLTDVVAWEEPVVLSDGVGLTYRVYAKNQAVAQAVRGLRENGSSDGVTSVGVSGCFIYLHGGGWRLGDLESEDLFSINYRKVPEHPYPVPITDAKAGILAANERYLSRLPSLPVLICGSSSGGHLAALITQAAVEGSLKVRIDCTVLRGPVTVHPDHVPERFKDQYNTYVTNDQRGDFQGMAANMREGVFGMAAIPLELIETGQAFPLWGNFNGHPRTYIEVSEDDVLRDDGLCYAKGLEEAEVDVKVKIRKGDHTWWLKKYGSRNAYSVFPVCGSTMLILALEFVFRYDTDEGTAVEEDFNNMPTIEVPASISNMSMDFSDRDVLCPSPNFTIKTSHSTSSTFSLHSFKNRLSNIFHSSSAPTSPTGDRKSRMSILTSRSTRSTRRLRKHAVRGSKSEPNSPRSNKTTRSILDRISFKRNVSISIRTTRIRRFSTFHNKPSTLDFRCAGDDASSLMILDRVQSVRMNKMIFGAVQKRRRGDLTYLLNDCAPTLDWERPDIKGWDFSEIGITIN</sequence>
<evidence type="ECO:0000313" key="5">
    <source>
        <dbReference type="Proteomes" id="UP001221413"/>
    </source>
</evidence>
<evidence type="ECO:0000256" key="2">
    <source>
        <dbReference type="SAM" id="MobiDB-lite"/>
    </source>
</evidence>
<dbReference type="PANTHER" id="PTHR48081:SF8">
    <property type="entry name" value="ALPHA_BETA HYDROLASE FOLD-3 DOMAIN-CONTAINING PROTEIN-RELATED"/>
    <property type="match status" value="1"/>
</dbReference>
<feature type="compositionally biased region" description="Polar residues" evidence="2">
    <location>
        <begin position="454"/>
        <end position="466"/>
    </location>
</feature>
<reference evidence="4" key="1">
    <citation type="submission" date="2023-01" db="EMBL/GenBank/DDBJ databases">
        <title>The chitinases involved in constricting ring structure development in the nematode-trapping fungus Drechslerella dactyloides.</title>
        <authorList>
            <person name="Wang R."/>
            <person name="Zhang L."/>
            <person name="Tang P."/>
            <person name="Li S."/>
            <person name="Liang L."/>
        </authorList>
    </citation>
    <scope>NUCLEOTIDE SEQUENCE</scope>
    <source>
        <strain evidence="4">YMF1.00031</strain>
    </source>
</reference>
<evidence type="ECO:0000256" key="1">
    <source>
        <dbReference type="ARBA" id="ARBA00022801"/>
    </source>
</evidence>
<dbReference type="Proteomes" id="UP001221413">
    <property type="component" value="Unassembled WGS sequence"/>
</dbReference>
<feature type="region of interest" description="Disordered" evidence="2">
    <location>
        <begin position="415"/>
        <end position="466"/>
    </location>
</feature>
<dbReference type="AlphaFoldDB" id="A0AAD6J5J9"/>
<feature type="compositionally biased region" description="Basic residues" evidence="2">
    <location>
        <begin position="439"/>
        <end position="450"/>
    </location>
</feature>
<dbReference type="Pfam" id="PF07859">
    <property type="entry name" value="Abhydrolase_3"/>
    <property type="match status" value="1"/>
</dbReference>
<dbReference type="SUPFAM" id="SSF53474">
    <property type="entry name" value="alpha/beta-Hydrolases"/>
    <property type="match status" value="1"/>
</dbReference>
<feature type="region of interest" description="Disordered" evidence="2">
    <location>
        <begin position="1"/>
        <end position="25"/>
    </location>
</feature>
<dbReference type="InterPro" id="IPR013094">
    <property type="entry name" value="AB_hydrolase_3"/>
</dbReference>
<gene>
    <name evidence="4" type="ORF">Dda_0081</name>
</gene>
<keyword evidence="5" id="KW-1185">Reference proteome</keyword>
<organism evidence="4 5">
    <name type="scientific">Drechslerella dactyloides</name>
    <name type="common">Nematode-trapping fungus</name>
    <name type="synonym">Arthrobotrys dactyloides</name>
    <dbReference type="NCBI Taxonomy" id="74499"/>
    <lineage>
        <taxon>Eukaryota</taxon>
        <taxon>Fungi</taxon>
        <taxon>Dikarya</taxon>
        <taxon>Ascomycota</taxon>
        <taxon>Pezizomycotina</taxon>
        <taxon>Orbiliomycetes</taxon>
        <taxon>Orbiliales</taxon>
        <taxon>Orbiliaceae</taxon>
        <taxon>Drechslerella</taxon>
    </lineage>
</organism>
<protein>
    <submittedName>
        <fullName evidence="4">Versiconal hemiacetal acetate esterase</fullName>
    </submittedName>
</protein>
<dbReference type="PANTHER" id="PTHR48081">
    <property type="entry name" value="AB HYDROLASE SUPERFAMILY PROTEIN C4A8.06C"/>
    <property type="match status" value="1"/>
</dbReference>
<keyword evidence="1" id="KW-0378">Hydrolase</keyword>
<evidence type="ECO:0000259" key="3">
    <source>
        <dbReference type="Pfam" id="PF07859"/>
    </source>
</evidence>
<dbReference type="GO" id="GO:0016787">
    <property type="term" value="F:hydrolase activity"/>
    <property type="evidence" value="ECO:0007669"/>
    <property type="project" value="UniProtKB-KW"/>
</dbReference>
<accession>A0AAD6J5J9</accession>
<dbReference type="EMBL" id="JAQGDS010000001">
    <property type="protein sequence ID" value="KAJ6263944.1"/>
    <property type="molecule type" value="Genomic_DNA"/>
</dbReference>
<dbReference type="InterPro" id="IPR050300">
    <property type="entry name" value="GDXG_lipolytic_enzyme"/>
</dbReference>
<evidence type="ECO:0000313" key="4">
    <source>
        <dbReference type="EMBL" id="KAJ6263944.1"/>
    </source>
</evidence>
<dbReference type="Gene3D" id="3.40.50.1820">
    <property type="entry name" value="alpha/beta hydrolase"/>
    <property type="match status" value="1"/>
</dbReference>
<feature type="domain" description="Alpha/beta hydrolase fold-3" evidence="3">
    <location>
        <begin position="113"/>
        <end position="309"/>
    </location>
</feature>
<proteinExistence type="predicted"/>